<accession>A0A849A8H6</accession>
<keyword evidence="2" id="KW-1185">Reference proteome</keyword>
<name>A0A849A8H6_9ACTN</name>
<organism evidence="1 2">
    <name type="scientific">Nakamurella aerolata</name>
    <dbReference type="NCBI Taxonomy" id="1656892"/>
    <lineage>
        <taxon>Bacteria</taxon>
        <taxon>Bacillati</taxon>
        <taxon>Actinomycetota</taxon>
        <taxon>Actinomycetes</taxon>
        <taxon>Nakamurellales</taxon>
        <taxon>Nakamurellaceae</taxon>
        <taxon>Nakamurella</taxon>
    </lineage>
</organism>
<evidence type="ECO:0000313" key="1">
    <source>
        <dbReference type="EMBL" id="NNG36307.1"/>
    </source>
</evidence>
<dbReference type="AlphaFoldDB" id="A0A849A8H6"/>
<comment type="caution">
    <text evidence="1">The sequence shown here is derived from an EMBL/GenBank/DDBJ whole genome shotgun (WGS) entry which is preliminary data.</text>
</comment>
<sequence length="98" mass="10334">MTDPVAQYPYQTLQSVGTKLTGIQQNIQKGKSAYNVNGLGSDQGDIVSTLGDFAGEWEQSARKIIENIGDSGKVTTQVAGMAQQTDDGLAKGLKGDKT</sequence>
<protein>
    <submittedName>
        <fullName evidence="1">Uncharacterized protein</fullName>
    </submittedName>
</protein>
<dbReference type="EMBL" id="JABEND010000006">
    <property type="protein sequence ID" value="NNG36307.1"/>
    <property type="molecule type" value="Genomic_DNA"/>
</dbReference>
<evidence type="ECO:0000313" key="2">
    <source>
        <dbReference type="Proteomes" id="UP000562984"/>
    </source>
</evidence>
<proteinExistence type="predicted"/>
<dbReference type="RefSeq" id="WP_171200011.1">
    <property type="nucleotide sequence ID" value="NZ_JABEND010000006.1"/>
</dbReference>
<dbReference type="Proteomes" id="UP000562984">
    <property type="component" value="Unassembled WGS sequence"/>
</dbReference>
<gene>
    <name evidence="1" type="ORF">HKD39_11395</name>
</gene>
<reference evidence="1 2" key="1">
    <citation type="submission" date="2020-05" db="EMBL/GenBank/DDBJ databases">
        <title>Nakamurella sp. DB0629 isolated from air conditioner.</title>
        <authorList>
            <person name="Kim D.H."/>
            <person name="Kim D.-U."/>
        </authorList>
    </citation>
    <scope>NUCLEOTIDE SEQUENCE [LARGE SCALE GENOMIC DNA]</scope>
    <source>
        <strain evidence="1 2">DB0629</strain>
    </source>
</reference>